<organism evidence="2 3">
    <name type="scientific">Heyndrickxia oleronia</name>
    <dbReference type="NCBI Taxonomy" id="38875"/>
    <lineage>
        <taxon>Bacteria</taxon>
        <taxon>Bacillati</taxon>
        <taxon>Bacillota</taxon>
        <taxon>Bacilli</taxon>
        <taxon>Bacillales</taxon>
        <taxon>Bacillaceae</taxon>
        <taxon>Heyndrickxia</taxon>
    </lineage>
</organism>
<keyword evidence="1" id="KW-0812">Transmembrane</keyword>
<reference evidence="2" key="1">
    <citation type="submission" date="2023-03" db="EMBL/GenBank/DDBJ databases">
        <title>Bacterial isolates from washroom surfaces on a university campus.</title>
        <authorList>
            <person name="Holman D.B."/>
            <person name="Gzyl K.E."/>
            <person name="Taheri A.E."/>
        </authorList>
    </citation>
    <scope>NUCLEOTIDE SEQUENCE</scope>
    <source>
        <strain evidence="2">RD03</strain>
    </source>
</reference>
<accession>A0AAW6SW77</accession>
<comment type="caution">
    <text evidence="2">The sequence shown here is derived from an EMBL/GenBank/DDBJ whole genome shotgun (WGS) entry which is preliminary data.</text>
</comment>
<gene>
    <name evidence="2" type="ORF">P5X88_11875</name>
</gene>
<proteinExistence type="predicted"/>
<evidence type="ECO:0000313" key="3">
    <source>
        <dbReference type="Proteomes" id="UP001159179"/>
    </source>
</evidence>
<protein>
    <submittedName>
        <fullName evidence="2">Uncharacterized protein</fullName>
    </submittedName>
</protein>
<feature type="transmembrane region" description="Helical" evidence="1">
    <location>
        <begin position="74"/>
        <end position="95"/>
    </location>
</feature>
<dbReference type="Proteomes" id="UP001159179">
    <property type="component" value="Unassembled WGS sequence"/>
</dbReference>
<evidence type="ECO:0000256" key="1">
    <source>
        <dbReference type="SAM" id="Phobius"/>
    </source>
</evidence>
<dbReference type="RefSeq" id="WP_280616786.1">
    <property type="nucleotide sequence ID" value="NZ_JAROYP010000006.1"/>
</dbReference>
<sequence>MNNSTLNNLVQQKTLVKKKIKEKSYYVKNSVKHSISKVTQKLQSNRKTNRAGNYLSILIALFILYTAWITSSHWLFWLGLASILSNSLLLFINLIKRSSY</sequence>
<name>A0AAW6SW77_9BACI</name>
<keyword evidence="1" id="KW-0472">Membrane</keyword>
<feature type="transmembrane region" description="Helical" evidence="1">
    <location>
        <begin position="51"/>
        <end position="68"/>
    </location>
</feature>
<keyword evidence="1" id="KW-1133">Transmembrane helix</keyword>
<evidence type="ECO:0000313" key="2">
    <source>
        <dbReference type="EMBL" id="MDH5161640.1"/>
    </source>
</evidence>
<dbReference type="EMBL" id="JAROYP010000006">
    <property type="protein sequence ID" value="MDH5161640.1"/>
    <property type="molecule type" value="Genomic_DNA"/>
</dbReference>
<dbReference type="AlphaFoldDB" id="A0AAW6SW77"/>